<dbReference type="Proteomes" id="UP000184603">
    <property type="component" value="Unassembled WGS sequence"/>
</dbReference>
<protein>
    <submittedName>
        <fullName evidence="2">Thioesterase superfamily protein</fullName>
    </submittedName>
</protein>
<dbReference type="Gene3D" id="3.10.129.10">
    <property type="entry name" value="Hotdog Thioesterase"/>
    <property type="match status" value="1"/>
</dbReference>
<feature type="domain" description="Thioesterase" evidence="1">
    <location>
        <begin position="55"/>
        <end position="129"/>
    </location>
</feature>
<name>A0A1M7Y2Z4_9BACT</name>
<evidence type="ECO:0000313" key="3">
    <source>
        <dbReference type="Proteomes" id="UP000184603"/>
    </source>
</evidence>
<dbReference type="RefSeq" id="WP_073612810.1">
    <property type="nucleotide sequence ID" value="NZ_FRFE01000005.1"/>
</dbReference>
<dbReference type="PANTHER" id="PTHR47260:SF1">
    <property type="entry name" value="UPF0644 PROTEIN PB2B4.06"/>
    <property type="match status" value="1"/>
</dbReference>
<sequence length="149" mass="16163">MDNQAFQDQYPDDYAHCFGCGRNNEHGLQLKSYWDGAESVCRHTPKLYYTGGFPGFLYGGMIASLLDCHGAGTAAAAKAQESGEPLSRFVTASLKVDYLKPTPTGIELEIRGKAVEIKGRKVTVDLWLMAGETITAKGLAIMVQMPASK</sequence>
<evidence type="ECO:0000313" key="2">
    <source>
        <dbReference type="EMBL" id="SHO46417.1"/>
    </source>
</evidence>
<dbReference type="InterPro" id="IPR052061">
    <property type="entry name" value="PTE-AB_protein"/>
</dbReference>
<proteinExistence type="predicted"/>
<dbReference type="InterPro" id="IPR006683">
    <property type="entry name" value="Thioestr_dom"/>
</dbReference>
<dbReference type="EMBL" id="FRFE01000005">
    <property type="protein sequence ID" value="SHO46417.1"/>
    <property type="molecule type" value="Genomic_DNA"/>
</dbReference>
<dbReference type="InterPro" id="IPR029069">
    <property type="entry name" value="HotDog_dom_sf"/>
</dbReference>
<dbReference type="SUPFAM" id="SSF54637">
    <property type="entry name" value="Thioesterase/thiol ester dehydrase-isomerase"/>
    <property type="match status" value="1"/>
</dbReference>
<dbReference type="Pfam" id="PF03061">
    <property type="entry name" value="4HBT"/>
    <property type="match status" value="1"/>
</dbReference>
<gene>
    <name evidence="2" type="ORF">SAMN02745220_01482</name>
</gene>
<organism evidence="2 3">
    <name type="scientific">Desulfopila aestuarii DSM 18488</name>
    <dbReference type="NCBI Taxonomy" id="1121416"/>
    <lineage>
        <taxon>Bacteria</taxon>
        <taxon>Pseudomonadati</taxon>
        <taxon>Thermodesulfobacteriota</taxon>
        <taxon>Desulfobulbia</taxon>
        <taxon>Desulfobulbales</taxon>
        <taxon>Desulfocapsaceae</taxon>
        <taxon>Desulfopila</taxon>
    </lineage>
</organism>
<accession>A0A1M7Y2Z4</accession>
<reference evidence="2 3" key="1">
    <citation type="submission" date="2016-12" db="EMBL/GenBank/DDBJ databases">
        <authorList>
            <person name="Song W.-J."/>
            <person name="Kurnit D.M."/>
        </authorList>
    </citation>
    <scope>NUCLEOTIDE SEQUENCE [LARGE SCALE GENOMIC DNA]</scope>
    <source>
        <strain evidence="2 3">DSM 18488</strain>
    </source>
</reference>
<dbReference type="AlphaFoldDB" id="A0A1M7Y2Z4"/>
<dbReference type="PANTHER" id="PTHR47260">
    <property type="entry name" value="UPF0644 PROTEIN PB2B4.06"/>
    <property type="match status" value="1"/>
</dbReference>
<dbReference type="CDD" id="cd03443">
    <property type="entry name" value="PaaI_thioesterase"/>
    <property type="match status" value="1"/>
</dbReference>
<evidence type="ECO:0000259" key="1">
    <source>
        <dbReference type="Pfam" id="PF03061"/>
    </source>
</evidence>
<dbReference type="OrthoDB" id="5505920at2"/>
<dbReference type="GO" id="GO:0016790">
    <property type="term" value="F:thiolester hydrolase activity"/>
    <property type="evidence" value="ECO:0007669"/>
    <property type="project" value="UniProtKB-ARBA"/>
</dbReference>
<keyword evidence="3" id="KW-1185">Reference proteome</keyword>
<dbReference type="STRING" id="1121416.SAMN02745220_01482"/>